<keyword evidence="20" id="KW-1185">Reference proteome</keyword>
<evidence type="ECO:0000256" key="7">
    <source>
        <dbReference type="ARBA" id="ARBA00022846"/>
    </source>
</evidence>
<evidence type="ECO:0000259" key="18">
    <source>
        <dbReference type="PROSITE" id="PS50848"/>
    </source>
</evidence>
<dbReference type="GO" id="GO:0016020">
    <property type="term" value="C:membrane"/>
    <property type="evidence" value="ECO:0007669"/>
    <property type="project" value="UniProtKB-SubCell"/>
</dbReference>
<dbReference type="GO" id="GO:0005829">
    <property type="term" value="C:cytosol"/>
    <property type="evidence" value="ECO:0007669"/>
    <property type="project" value="UniProtKB-ARBA"/>
</dbReference>
<evidence type="ECO:0000256" key="13">
    <source>
        <dbReference type="ARBA" id="ARBA00023273"/>
    </source>
</evidence>
<dbReference type="Gene3D" id="3.30.530.20">
    <property type="match status" value="1"/>
</dbReference>
<keyword evidence="8" id="KW-0007">Acetylation</keyword>
<evidence type="ECO:0000256" key="14">
    <source>
        <dbReference type="ARBA" id="ARBA00070345"/>
    </source>
</evidence>
<dbReference type="SMART" id="SM00234">
    <property type="entry name" value="START"/>
    <property type="match status" value="1"/>
</dbReference>
<evidence type="ECO:0000256" key="5">
    <source>
        <dbReference type="ARBA" id="ARBA00022490"/>
    </source>
</evidence>
<sequence length="316" mass="36675">MARIAEDNDFDNLKQLVDDNDGWILELDKSETKVYTRPVEGCSFQMVKITTFFEDISAEILYDVLHDPDYRKVWDTHMLESLEIGVFNVNNDIGYYAMQCPAPLRPRDFVLQRSWLDTGCEQMLISRSVEHKDYPPKKGYVRAFTHITGFLLRSKPPSGCILNYVAQCDPQGKLPPWLVNKVTHTLGPRMIKDLRKAALGYVQWKYSQSHFRKPWRYPEDITVPRILIEDCWEPAKIQQGQLDIAEASKINIAQSNSLKEIETTTKNTKVHSNGDKNVNFNTKSNSTNNSPVLEKKKTSKRKFKFKFDKFTRDRSE</sequence>
<dbReference type="Pfam" id="PF01852">
    <property type="entry name" value="START"/>
    <property type="match status" value="1"/>
</dbReference>
<dbReference type="OrthoDB" id="5403181at2759"/>
<evidence type="ECO:0000256" key="11">
    <source>
        <dbReference type="ARBA" id="ARBA00023121"/>
    </source>
</evidence>
<dbReference type="InterPro" id="IPR002913">
    <property type="entry name" value="START_lipid-bd_dom"/>
</dbReference>
<evidence type="ECO:0000256" key="15">
    <source>
        <dbReference type="ARBA" id="ARBA00076937"/>
    </source>
</evidence>
<evidence type="ECO:0000313" key="20">
    <source>
        <dbReference type="Proteomes" id="UP001107558"/>
    </source>
</evidence>
<dbReference type="PANTHER" id="PTHR19308">
    <property type="entry name" value="PHOSPHATIDYLCHOLINE TRANSFER PROTEIN"/>
    <property type="match status" value="1"/>
</dbReference>
<reference evidence="19" key="1">
    <citation type="submission" date="2021-03" db="EMBL/GenBank/DDBJ databases">
        <title>Chromosome level genome of the anhydrobiotic midge Polypedilum vanderplanki.</title>
        <authorList>
            <person name="Yoshida Y."/>
            <person name="Kikawada T."/>
            <person name="Gusev O."/>
        </authorList>
    </citation>
    <scope>NUCLEOTIDE SEQUENCE</scope>
    <source>
        <strain evidence="19">NIAS01</strain>
        <tissue evidence="19">Whole body or cell culture</tissue>
    </source>
</reference>
<dbReference type="GO" id="GO:0031514">
    <property type="term" value="C:motile cilium"/>
    <property type="evidence" value="ECO:0007669"/>
    <property type="project" value="UniProtKB-SubCell"/>
</dbReference>
<evidence type="ECO:0000256" key="6">
    <source>
        <dbReference type="ARBA" id="ARBA00022553"/>
    </source>
</evidence>
<evidence type="ECO:0000256" key="2">
    <source>
        <dbReference type="ARBA" id="ARBA00004370"/>
    </source>
</evidence>
<evidence type="ECO:0000256" key="3">
    <source>
        <dbReference type="ARBA" id="ARBA00004496"/>
    </source>
</evidence>
<keyword evidence="4" id="KW-0813">Transport</keyword>
<dbReference type="CDD" id="cd08871">
    <property type="entry name" value="START_STARD10-like"/>
    <property type="match status" value="1"/>
</dbReference>
<keyword evidence="10" id="KW-0969">Cilium</keyword>
<comment type="caution">
    <text evidence="19">The sequence shown here is derived from an EMBL/GenBank/DDBJ whole genome shotgun (WGS) entry which is preliminary data.</text>
</comment>
<organism evidence="19 20">
    <name type="scientific">Polypedilum vanderplanki</name>
    <name type="common">Sleeping chironomid midge</name>
    <dbReference type="NCBI Taxonomy" id="319348"/>
    <lineage>
        <taxon>Eukaryota</taxon>
        <taxon>Metazoa</taxon>
        <taxon>Ecdysozoa</taxon>
        <taxon>Arthropoda</taxon>
        <taxon>Hexapoda</taxon>
        <taxon>Insecta</taxon>
        <taxon>Pterygota</taxon>
        <taxon>Neoptera</taxon>
        <taxon>Endopterygota</taxon>
        <taxon>Diptera</taxon>
        <taxon>Nematocera</taxon>
        <taxon>Chironomoidea</taxon>
        <taxon>Chironomidae</taxon>
        <taxon>Chironominae</taxon>
        <taxon>Polypedilum</taxon>
        <taxon>Polypedilum</taxon>
    </lineage>
</organism>
<dbReference type="GO" id="GO:0008289">
    <property type="term" value="F:lipid binding"/>
    <property type="evidence" value="ECO:0007669"/>
    <property type="project" value="UniProtKB-KW"/>
</dbReference>
<name>A0A9J6C4A4_POLVA</name>
<keyword evidence="5" id="KW-0963">Cytoplasm</keyword>
<keyword evidence="6" id="KW-0597">Phosphoprotein</keyword>
<dbReference type="FunFam" id="3.30.530.20:FF:000008">
    <property type="entry name" value="START domain containing 10"/>
    <property type="match status" value="1"/>
</dbReference>
<dbReference type="GO" id="GO:0006869">
    <property type="term" value="P:lipid transport"/>
    <property type="evidence" value="ECO:0007669"/>
    <property type="project" value="UniProtKB-KW"/>
</dbReference>
<evidence type="ECO:0000256" key="17">
    <source>
        <dbReference type="SAM" id="MobiDB-lite"/>
    </source>
</evidence>
<gene>
    <name evidence="19" type="ORF">PVAND_006638</name>
</gene>
<keyword evidence="12" id="KW-0472">Membrane</keyword>
<keyword evidence="9" id="KW-0445">Lipid transport</keyword>
<evidence type="ECO:0000256" key="1">
    <source>
        <dbReference type="ARBA" id="ARBA00004230"/>
    </source>
</evidence>
<evidence type="ECO:0000256" key="8">
    <source>
        <dbReference type="ARBA" id="ARBA00022990"/>
    </source>
</evidence>
<dbReference type="InterPro" id="IPR051213">
    <property type="entry name" value="START_lipid_transfer"/>
</dbReference>
<feature type="region of interest" description="Disordered" evidence="17">
    <location>
        <begin position="264"/>
        <end position="298"/>
    </location>
</feature>
<dbReference type="AlphaFoldDB" id="A0A9J6C4A4"/>
<feature type="domain" description="START" evidence="18">
    <location>
        <begin position="1"/>
        <end position="203"/>
    </location>
</feature>
<evidence type="ECO:0000256" key="12">
    <source>
        <dbReference type="ARBA" id="ARBA00023136"/>
    </source>
</evidence>
<dbReference type="InterPro" id="IPR023393">
    <property type="entry name" value="START-like_dom_sf"/>
</dbReference>
<dbReference type="Proteomes" id="UP001107558">
    <property type="component" value="Chromosome 2"/>
</dbReference>
<protein>
    <recommendedName>
        <fullName evidence="14">START domain-containing protein 10</fullName>
    </recommendedName>
    <alternativeName>
        <fullName evidence="15">PCTP-like protein</fullName>
    </alternativeName>
    <alternativeName>
        <fullName evidence="16">StAR-related lipid transfer protein 10</fullName>
    </alternativeName>
</protein>
<comment type="subcellular location">
    <subcellularLocation>
        <location evidence="1">Cell projection</location>
        <location evidence="1">Cilium</location>
        <location evidence="1">Flagellum</location>
    </subcellularLocation>
    <subcellularLocation>
        <location evidence="3">Cytoplasm</location>
    </subcellularLocation>
    <subcellularLocation>
        <location evidence="2">Membrane</location>
    </subcellularLocation>
</comment>
<keyword evidence="7" id="KW-0282">Flagellum</keyword>
<feature type="compositionally biased region" description="Low complexity" evidence="17">
    <location>
        <begin position="276"/>
        <end position="290"/>
    </location>
</feature>
<evidence type="ECO:0000256" key="9">
    <source>
        <dbReference type="ARBA" id="ARBA00023055"/>
    </source>
</evidence>
<dbReference type="SUPFAM" id="SSF55961">
    <property type="entry name" value="Bet v1-like"/>
    <property type="match status" value="1"/>
</dbReference>
<keyword evidence="13" id="KW-0966">Cell projection</keyword>
<dbReference type="InterPro" id="IPR041951">
    <property type="entry name" value="STARD10_START"/>
</dbReference>
<evidence type="ECO:0000256" key="16">
    <source>
        <dbReference type="ARBA" id="ARBA00080073"/>
    </source>
</evidence>
<dbReference type="PROSITE" id="PS50848">
    <property type="entry name" value="START"/>
    <property type="match status" value="1"/>
</dbReference>
<dbReference type="EMBL" id="JADBJN010000002">
    <property type="protein sequence ID" value="KAG5676831.1"/>
    <property type="molecule type" value="Genomic_DNA"/>
</dbReference>
<evidence type="ECO:0000256" key="10">
    <source>
        <dbReference type="ARBA" id="ARBA00023069"/>
    </source>
</evidence>
<evidence type="ECO:0000256" key="4">
    <source>
        <dbReference type="ARBA" id="ARBA00022448"/>
    </source>
</evidence>
<dbReference type="PANTHER" id="PTHR19308:SF14">
    <property type="entry name" value="START DOMAIN-CONTAINING PROTEIN"/>
    <property type="match status" value="1"/>
</dbReference>
<proteinExistence type="predicted"/>
<accession>A0A9J6C4A4</accession>
<keyword evidence="11" id="KW-0446">Lipid-binding</keyword>
<evidence type="ECO:0000313" key="19">
    <source>
        <dbReference type="EMBL" id="KAG5676831.1"/>
    </source>
</evidence>